<evidence type="ECO:0008006" key="7">
    <source>
        <dbReference type="Google" id="ProtNLM"/>
    </source>
</evidence>
<dbReference type="SUPFAM" id="SSF55785">
    <property type="entry name" value="PYP-like sensor domain (PAS domain)"/>
    <property type="match status" value="2"/>
</dbReference>
<organism evidence="5 6">
    <name type="scientific">Methylobacterium isbiliense</name>
    <dbReference type="NCBI Taxonomy" id="315478"/>
    <lineage>
        <taxon>Bacteria</taxon>
        <taxon>Pseudomonadati</taxon>
        <taxon>Pseudomonadota</taxon>
        <taxon>Alphaproteobacteria</taxon>
        <taxon>Hyphomicrobiales</taxon>
        <taxon>Methylobacteriaceae</taxon>
        <taxon>Methylobacterium</taxon>
    </lineage>
</organism>
<dbReference type="SMART" id="SM00091">
    <property type="entry name" value="PAS"/>
    <property type="match status" value="2"/>
</dbReference>
<dbReference type="InterPro" id="IPR000014">
    <property type="entry name" value="PAS"/>
</dbReference>
<dbReference type="InterPro" id="IPR001633">
    <property type="entry name" value="EAL_dom"/>
</dbReference>
<dbReference type="Pfam" id="PF00990">
    <property type="entry name" value="GGDEF"/>
    <property type="match status" value="1"/>
</dbReference>
<evidence type="ECO:0000259" key="4">
    <source>
        <dbReference type="PROSITE" id="PS50887"/>
    </source>
</evidence>
<reference evidence="5" key="2">
    <citation type="submission" date="2021-08" db="EMBL/GenBank/DDBJ databases">
        <authorList>
            <person name="Tani A."/>
            <person name="Ola A."/>
            <person name="Ogura Y."/>
            <person name="Katsura K."/>
            <person name="Hayashi T."/>
        </authorList>
    </citation>
    <scope>NUCLEOTIDE SEQUENCE</scope>
    <source>
        <strain evidence="5">DSM 17168</strain>
    </source>
</reference>
<dbReference type="Pfam" id="PF12860">
    <property type="entry name" value="PAS_7"/>
    <property type="match status" value="2"/>
</dbReference>
<evidence type="ECO:0000256" key="2">
    <source>
        <dbReference type="SAM" id="Phobius"/>
    </source>
</evidence>
<dbReference type="PROSITE" id="PS51318">
    <property type="entry name" value="TAT"/>
    <property type="match status" value="1"/>
</dbReference>
<dbReference type="InterPro" id="IPR029787">
    <property type="entry name" value="Nucleotide_cyclase"/>
</dbReference>
<evidence type="ECO:0000256" key="1">
    <source>
        <dbReference type="SAM" id="Coils"/>
    </source>
</evidence>
<gene>
    <name evidence="5" type="ORF">GMJLKIPL_3097</name>
</gene>
<feature type="domain" description="GGDEF" evidence="4">
    <location>
        <begin position="642"/>
        <end position="775"/>
    </location>
</feature>
<dbReference type="PANTHER" id="PTHR44757">
    <property type="entry name" value="DIGUANYLATE CYCLASE DGCP"/>
    <property type="match status" value="1"/>
</dbReference>
<dbReference type="SMART" id="SM00267">
    <property type="entry name" value="GGDEF"/>
    <property type="match status" value="1"/>
</dbReference>
<keyword evidence="1" id="KW-0175">Coiled coil</keyword>
<dbReference type="Gene3D" id="3.20.20.450">
    <property type="entry name" value="EAL domain"/>
    <property type="match status" value="1"/>
</dbReference>
<keyword evidence="2" id="KW-1133">Transmembrane helix</keyword>
<dbReference type="InterPro" id="IPR035965">
    <property type="entry name" value="PAS-like_dom_sf"/>
</dbReference>
<keyword evidence="2" id="KW-0472">Membrane</keyword>
<dbReference type="Gene3D" id="3.30.450.20">
    <property type="entry name" value="PAS domain"/>
    <property type="match status" value="3"/>
</dbReference>
<dbReference type="SUPFAM" id="SSF55073">
    <property type="entry name" value="Nucleotide cyclase"/>
    <property type="match status" value="1"/>
</dbReference>
<dbReference type="PROSITE" id="PS50883">
    <property type="entry name" value="EAL"/>
    <property type="match status" value="1"/>
</dbReference>
<dbReference type="PROSITE" id="PS50887">
    <property type="entry name" value="GGDEF"/>
    <property type="match status" value="1"/>
</dbReference>
<dbReference type="CDD" id="cd00130">
    <property type="entry name" value="PAS"/>
    <property type="match status" value="1"/>
</dbReference>
<comment type="caution">
    <text evidence="5">The sequence shown here is derived from an EMBL/GenBank/DDBJ whole genome shotgun (WGS) entry which is preliminary data.</text>
</comment>
<evidence type="ECO:0000259" key="3">
    <source>
        <dbReference type="PROSITE" id="PS50883"/>
    </source>
</evidence>
<dbReference type="Pfam" id="PF00563">
    <property type="entry name" value="EAL"/>
    <property type="match status" value="1"/>
</dbReference>
<sequence length="1044" mass="111708">MRSEAPPPGPGGSAAPSRRRFSGAVLLAAALLSVALIGGTALVLQRTRATARAAAERGLEQTVLTVANTMNRQFLQVDSVLASLPVLLSAIEGTRGELTPEAVGRLLRGFNVQSALFRDVLLVRRDGSLWASARIRARPIAFPMEELMPRQGAGVIVLAGPTHDRITGEWALYLARTLTLPREGELLAVAEIPLASVQALLGEEATPGLRLLLEGRDGRLVASVPHDELATGRVQALRIAGLRDDGTAFDLPAGPGASGLIAAARPTLYGDVAVAATLDPAAAFAAWARDRDRLLVVVAVAELLVLACAAALLAAWRTLHALQEARDRARLRLENAIEAMSDGFVMWDRDDRLVTCNARFRDLYALSAPAIRPGAAFEEIMRFGAACGQYPQAQGDVEAWLQDVIAWHRGGNGTIERLLPDGRWLLITERRTATGEIVGIRTDITALKGALDDLAAANARAHAAMAEVQAQNDALLERDRSLRKQNLLFDAALSNMSHGLLMADASGRLIVRNRRFAELFGLGEAAAPAGMDFDAAFAQIAACGSFGAAAEEIRRRQRGLAGSQRSGTFTAAGADGRALSITQRPMADGGFVAIYEDVTEHRQAEDRVRFLAHHDALTQLPNRVQFRIRLDEMLRGLADRRRSLALLYLDLDAFKDVNDTLGHPVGDALLAAVGERLRACVPEGGIVARLGGDEFAVACLAPEAAAAADSLSTAIIAAVSAPYDLAGRTVTVGVSIGIALAGAEAPDADTLLKHADMALYEAKARGRGVHRFFETQFATRLHARLTLETDLAAALGAGQFELAYQPIFDLRAGRPCGFEALLRWNHPVRGSVSPASFIPLAEQTGLIEEIGAFVLDRACADAAAMPPGLRIAVNLSPVQLRNEGLVERVAAALDSSQLDPSRLELEITESALLENNDRIAAMLERLRGHGVRIVLDDFGTGYSSLSYLRTFPFQKIKIDQSFVREMTTRANSLAIVSAIVGLADELGMVTTAEGIETADHLDFVRKVGCREAQGYFLGKPRPILHACDILRSPAPLPRVRSVAS</sequence>
<keyword evidence="2" id="KW-0812">Transmembrane</keyword>
<feature type="transmembrane region" description="Helical" evidence="2">
    <location>
        <begin position="294"/>
        <end position="316"/>
    </location>
</feature>
<dbReference type="InterPro" id="IPR043128">
    <property type="entry name" value="Rev_trsase/Diguanyl_cyclase"/>
</dbReference>
<dbReference type="EMBL" id="BPQQ01000034">
    <property type="protein sequence ID" value="GJE01168.1"/>
    <property type="molecule type" value="Genomic_DNA"/>
</dbReference>
<feature type="domain" description="EAL" evidence="3">
    <location>
        <begin position="784"/>
        <end position="1034"/>
    </location>
</feature>
<protein>
    <recommendedName>
        <fullName evidence="7">Signaling protein</fullName>
    </recommendedName>
</protein>
<dbReference type="NCBIfam" id="TIGR00254">
    <property type="entry name" value="GGDEF"/>
    <property type="match status" value="1"/>
</dbReference>
<feature type="coiled-coil region" evidence="1">
    <location>
        <begin position="451"/>
        <end position="485"/>
    </location>
</feature>
<reference evidence="5" key="1">
    <citation type="journal article" date="2021" name="Front. Microbiol.">
        <title>Comprehensive Comparative Genomics and Phenotyping of Methylobacterium Species.</title>
        <authorList>
            <person name="Alessa O."/>
            <person name="Ogura Y."/>
            <person name="Fujitani Y."/>
            <person name="Takami H."/>
            <person name="Hayashi T."/>
            <person name="Sahin N."/>
            <person name="Tani A."/>
        </authorList>
    </citation>
    <scope>NUCLEOTIDE SEQUENCE</scope>
    <source>
        <strain evidence="5">DSM 17168</strain>
    </source>
</reference>
<dbReference type="RefSeq" id="WP_238235970.1">
    <property type="nucleotide sequence ID" value="NZ_BPQQ01000034.1"/>
</dbReference>
<dbReference type="SMART" id="SM00052">
    <property type="entry name" value="EAL"/>
    <property type="match status" value="1"/>
</dbReference>
<evidence type="ECO:0000313" key="6">
    <source>
        <dbReference type="Proteomes" id="UP001055153"/>
    </source>
</evidence>
<dbReference type="CDD" id="cd01948">
    <property type="entry name" value="EAL"/>
    <property type="match status" value="1"/>
</dbReference>
<dbReference type="Gene3D" id="3.30.70.270">
    <property type="match status" value="1"/>
</dbReference>
<dbReference type="InterPro" id="IPR052155">
    <property type="entry name" value="Biofilm_reg_signaling"/>
</dbReference>
<feature type="transmembrane region" description="Helical" evidence="2">
    <location>
        <begin position="20"/>
        <end position="44"/>
    </location>
</feature>
<name>A0ABQ4SFJ1_9HYPH</name>
<accession>A0ABQ4SFJ1</accession>
<dbReference type="InterPro" id="IPR035919">
    <property type="entry name" value="EAL_sf"/>
</dbReference>
<dbReference type="InterPro" id="IPR000160">
    <property type="entry name" value="GGDEF_dom"/>
</dbReference>
<dbReference type="InterPro" id="IPR006311">
    <property type="entry name" value="TAT_signal"/>
</dbReference>
<dbReference type="CDD" id="cd01949">
    <property type="entry name" value="GGDEF"/>
    <property type="match status" value="1"/>
</dbReference>
<proteinExistence type="predicted"/>
<dbReference type="Proteomes" id="UP001055153">
    <property type="component" value="Unassembled WGS sequence"/>
</dbReference>
<dbReference type="PANTHER" id="PTHR44757:SF2">
    <property type="entry name" value="BIOFILM ARCHITECTURE MAINTENANCE PROTEIN MBAA"/>
    <property type="match status" value="1"/>
</dbReference>
<keyword evidence="6" id="KW-1185">Reference proteome</keyword>
<dbReference type="CDD" id="cd18773">
    <property type="entry name" value="PDC1_HK_sensor"/>
    <property type="match status" value="1"/>
</dbReference>
<evidence type="ECO:0000313" key="5">
    <source>
        <dbReference type="EMBL" id="GJE01168.1"/>
    </source>
</evidence>
<dbReference type="SUPFAM" id="SSF141868">
    <property type="entry name" value="EAL domain-like"/>
    <property type="match status" value="1"/>
</dbReference>